<dbReference type="InterPro" id="IPR036956">
    <property type="entry name" value="Impact_N_sf"/>
</dbReference>
<dbReference type="InterPro" id="IPR020568">
    <property type="entry name" value="Ribosomal_Su5_D2-typ_SF"/>
</dbReference>
<dbReference type="PANTHER" id="PTHR16301">
    <property type="entry name" value="IMPACT-RELATED"/>
    <property type="match status" value="1"/>
</dbReference>
<dbReference type="Proteomes" id="UP000054007">
    <property type="component" value="Unassembled WGS sequence"/>
</dbReference>
<feature type="domain" description="Impact N-terminal" evidence="3">
    <location>
        <begin position="35"/>
        <end position="135"/>
    </location>
</feature>
<dbReference type="Gene3D" id="3.30.230.30">
    <property type="entry name" value="Impact, N-terminal domain"/>
    <property type="match status" value="1"/>
</dbReference>
<evidence type="ECO:0000259" key="3">
    <source>
        <dbReference type="Pfam" id="PF01205"/>
    </source>
</evidence>
<dbReference type="GO" id="GO:0006446">
    <property type="term" value="P:regulation of translational initiation"/>
    <property type="evidence" value="ECO:0007669"/>
    <property type="project" value="TreeGrafter"/>
</dbReference>
<organism evidence="4 5">
    <name type="scientific">Cylindrobasidium torrendii FP15055 ss-10</name>
    <dbReference type="NCBI Taxonomy" id="1314674"/>
    <lineage>
        <taxon>Eukaryota</taxon>
        <taxon>Fungi</taxon>
        <taxon>Dikarya</taxon>
        <taxon>Basidiomycota</taxon>
        <taxon>Agaricomycotina</taxon>
        <taxon>Agaricomycetes</taxon>
        <taxon>Agaricomycetidae</taxon>
        <taxon>Agaricales</taxon>
        <taxon>Marasmiineae</taxon>
        <taxon>Physalacriaceae</taxon>
        <taxon>Cylindrobasidium</taxon>
    </lineage>
</organism>
<dbReference type="AlphaFoldDB" id="A0A0D7BBP6"/>
<feature type="region of interest" description="Disordered" evidence="2">
    <location>
        <begin position="142"/>
        <end position="162"/>
    </location>
</feature>
<evidence type="ECO:0000256" key="2">
    <source>
        <dbReference type="SAM" id="MobiDB-lite"/>
    </source>
</evidence>
<proteinExistence type="inferred from homology"/>
<feature type="compositionally biased region" description="Basic and acidic residues" evidence="2">
    <location>
        <begin position="145"/>
        <end position="155"/>
    </location>
</feature>
<dbReference type="STRING" id="1314674.A0A0D7BBP6"/>
<dbReference type="GO" id="GO:0005737">
    <property type="term" value="C:cytoplasm"/>
    <property type="evidence" value="ECO:0007669"/>
    <property type="project" value="TreeGrafter"/>
</dbReference>
<comment type="similarity">
    <text evidence="1">Belongs to the IMPACT family.</text>
</comment>
<dbReference type="InterPro" id="IPR001498">
    <property type="entry name" value="Impact_N"/>
</dbReference>
<keyword evidence="4" id="KW-0687">Ribonucleoprotein</keyword>
<evidence type="ECO:0000313" key="4">
    <source>
        <dbReference type="EMBL" id="KIY66926.1"/>
    </source>
</evidence>
<dbReference type="PANTHER" id="PTHR16301:SF25">
    <property type="entry name" value="PROTEIN IMPACT"/>
    <property type="match status" value="1"/>
</dbReference>
<evidence type="ECO:0000256" key="1">
    <source>
        <dbReference type="ARBA" id="ARBA00007665"/>
    </source>
</evidence>
<reference evidence="4 5" key="1">
    <citation type="journal article" date="2015" name="Fungal Genet. Biol.">
        <title>Evolution of novel wood decay mechanisms in Agaricales revealed by the genome sequences of Fistulina hepatica and Cylindrobasidium torrendii.</title>
        <authorList>
            <person name="Floudas D."/>
            <person name="Held B.W."/>
            <person name="Riley R."/>
            <person name="Nagy L.G."/>
            <person name="Koehler G."/>
            <person name="Ransdell A.S."/>
            <person name="Younus H."/>
            <person name="Chow J."/>
            <person name="Chiniquy J."/>
            <person name="Lipzen A."/>
            <person name="Tritt A."/>
            <person name="Sun H."/>
            <person name="Haridas S."/>
            <person name="LaButti K."/>
            <person name="Ohm R.A."/>
            <person name="Kues U."/>
            <person name="Blanchette R.A."/>
            <person name="Grigoriev I.V."/>
            <person name="Minto R.E."/>
            <person name="Hibbett D.S."/>
        </authorList>
    </citation>
    <scope>NUCLEOTIDE SEQUENCE [LARGE SCALE GENOMIC DNA]</scope>
    <source>
        <strain evidence="4 5">FP15055 ss-10</strain>
    </source>
</reference>
<evidence type="ECO:0000313" key="5">
    <source>
        <dbReference type="Proteomes" id="UP000054007"/>
    </source>
</evidence>
<dbReference type="EMBL" id="KN880540">
    <property type="protein sequence ID" value="KIY66926.1"/>
    <property type="molecule type" value="Genomic_DNA"/>
</dbReference>
<accession>A0A0D7BBP6</accession>
<dbReference type="OrthoDB" id="69641at2759"/>
<protein>
    <submittedName>
        <fullName evidence="4">Ribosomal protein S5 domain 2-like protein</fullName>
    </submittedName>
</protein>
<keyword evidence="4" id="KW-0689">Ribosomal protein</keyword>
<dbReference type="Pfam" id="PF01205">
    <property type="entry name" value="Impact_N"/>
    <property type="match status" value="1"/>
</dbReference>
<keyword evidence="5" id="KW-1185">Reference proteome</keyword>
<dbReference type="GO" id="GO:0005840">
    <property type="term" value="C:ribosome"/>
    <property type="evidence" value="ECO:0007669"/>
    <property type="project" value="UniProtKB-KW"/>
</dbReference>
<dbReference type="InterPro" id="IPR023582">
    <property type="entry name" value="Impact"/>
</dbReference>
<gene>
    <name evidence="4" type="ORF">CYLTODRAFT_377021</name>
</gene>
<name>A0A0D7BBP6_9AGAR</name>
<sequence>MRESRSVILPLRRLYSSRHDGWPHEIYPSTKITAKRSRFMAHATFLPQSALLPGFIDHMTAQHELKRATHCMYAYRAAAETGQNDGGESGAGNFLAYIVEQSKLPNVAIVVSRWYGGVPLGGERWRRIGEVAWEAVNAMKASLPDGHDQPQEVKSTKKKRRK</sequence>
<dbReference type="GO" id="GO:0140469">
    <property type="term" value="P:GCN2-mediated signaling"/>
    <property type="evidence" value="ECO:0007669"/>
    <property type="project" value="TreeGrafter"/>
</dbReference>
<dbReference type="SUPFAM" id="SSF54211">
    <property type="entry name" value="Ribosomal protein S5 domain 2-like"/>
    <property type="match status" value="1"/>
</dbReference>